<evidence type="ECO:0000256" key="5">
    <source>
        <dbReference type="ARBA" id="ARBA00023136"/>
    </source>
</evidence>
<name>A0A7Z0VKR9_9GAMM</name>
<accession>A0A7Z0VKR9</accession>
<keyword evidence="8" id="KW-1185">Reference proteome</keyword>
<evidence type="ECO:0000256" key="2">
    <source>
        <dbReference type="ARBA" id="ARBA00022475"/>
    </source>
</evidence>
<evidence type="ECO:0000256" key="1">
    <source>
        <dbReference type="ARBA" id="ARBA00004533"/>
    </source>
</evidence>
<dbReference type="Pfam" id="PF03279">
    <property type="entry name" value="Lip_A_acyltrans"/>
    <property type="match status" value="1"/>
</dbReference>
<reference evidence="7 8" key="1">
    <citation type="submission" date="2016-06" db="EMBL/GenBank/DDBJ databases">
        <title>Genome sequence of endosymbiont of Candidatus Endolucinida thiodiazotropha.</title>
        <authorList>
            <person name="Poehlein A."/>
            <person name="Koenig S."/>
            <person name="Heiden S.E."/>
            <person name="Thuermer A."/>
            <person name="Voget S."/>
            <person name="Daniel R."/>
            <person name="Markert S."/>
            <person name="Gros O."/>
            <person name="Schweder T."/>
        </authorList>
    </citation>
    <scope>NUCLEOTIDE SEQUENCE [LARGE SCALE GENOMIC DNA]</scope>
    <source>
        <strain evidence="7 8">COS</strain>
    </source>
</reference>
<keyword evidence="5" id="KW-0472">Membrane</keyword>
<dbReference type="Proteomes" id="UP000094769">
    <property type="component" value="Unassembled WGS sequence"/>
</dbReference>
<dbReference type="PANTHER" id="PTHR30606:SF10">
    <property type="entry name" value="PHOSPHATIDYLINOSITOL MANNOSIDE ACYLTRANSFERASE"/>
    <property type="match status" value="1"/>
</dbReference>
<organism evidence="7 8">
    <name type="scientific">Candidatus Thiodiazotropha endolucinida</name>
    <dbReference type="NCBI Taxonomy" id="1655433"/>
    <lineage>
        <taxon>Bacteria</taxon>
        <taxon>Pseudomonadati</taxon>
        <taxon>Pseudomonadota</taxon>
        <taxon>Gammaproteobacteria</taxon>
        <taxon>Chromatiales</taxon>
        <taxon>Sedimenticolaceae</taxon>
        <taxon>Candidatus Thiodiazotropha</taxon>
    </lineage>
</organism>
<dbReference type="RefSeq" id="WP_069125002.1">
    <property type="nucleotide sequence ID" value="NZ_MARB01000012.1"/>
</dbReference>
<protein>
    <submittedName>
        <fullName evidence="7">Lipid A biosynthesis lauroyl acyltransferase</fullName>
    </submittedName>
</protein>
<keyword evidence="2" id="KW-1003">Cell membrane</keyword>
<dbReference type="InterPro" id="IPR004960">
    <property type="entry name" value="LipA_acyltrans"/>
</dbReference>
<comment type="caution">
    <text evidence="7">The sequence shown here is derived from an EMBL/GenBank/DDBJ whole genome shotgun (WGS) entry which is preliminary data.</text>
</comment>
<dbReference type="GO" id="GO:0016746">
    <property type="term" value="F:acyltransferase activity"/>
    <property type="evidence" value="ECO:0007669"/>
    <property type="project" value="UniProtKB-KW"/>
</dbReference>
<keyword evidence="6 7" id="KW-0012">Acyltransferase</keyword>
<keyword evidence="3" id="KW-0997">Cell inner membrane</keyword>
<evidence type="ECO:0000256" key="4">
    <source>
        <dbReference type="ARBA" id="ARBA00022679"/>
    </source>
</evidence>
<evidence type="ECO:0000256" key="3">
    <source>
        <dbReference type="ARBA" id="ARBA00022519"/>
    </source>
</evidence>
<sequence length="305" mass="35240">MLQPFEHWDLALKYRLLFPVLSHFPRYIAYRLASLYGKWECARQKEMAEQIAHQMSRAIPGESAAQYRQWTDYFYGLQQREILDTWRYPHLRTVEQVAKTIEVRNFQQVLEARRDGRPMIFAGAHLGRFWMLGVTTAAYGIATGALARDDEERNTWGLAGPEYRYRKLKLSRLRACYRGDFLMPGAANMRPLLEALRRQPFAILLDVPYAKGSAGLVSVPFFGREAFFPEGTIKLAKKTGALIQPFCVEEHRHGLILDFLPAHEAGALPADESMALLVADIERRIRLNPGRWWQWPALPMFWGEV</sequence>
<dbReference type="CDD" id="cd07984">
    <property type="entry name" value="LPLAT_LABLAT-like"/>
    <property type="match status" value="1"/>
</dbReference>
<evidence type="ECO:0000313" key="8">
    <source>
        <dbReference type="Proteomes" id="UP000094769"/>
    </source>
</evidence>
<dbReference type="GO" id="GO:0005886">
    <property type="term" value="C:plasma membrane"/>
    <property type="evidence" value="ECO:0007669"/>
    <property type="project" value="UniProtKB-SubCell"/>
</dbReference>
<dbReference type="PANTHER" id="PTHR30606">
    <property type="entry name" value="LIPID A BIOSYNTHESIS LAUROYL ACYLTRANSFERASE"/>
    <property type="match status" value="1"/>
</dbReference>
<dbReference type="AlphaFoldDB" id="A0A7Z0VKR9"/>
<evidence type="ECO:0000313" key="7">
    <source>
        <dbReference type="EMBL" id="ODJ87437.1"/>
    </source>
</evidence>
<gene>
    <name evidence="7" type="ORF">CODIS_24120</name>
</gene>
<proteinExistence type="predicted"/>
<evidence type="ECO:0000256" key="6">
    <source>
        <dbReference type="ARBA" id="ARBA00023315"/>
    </source>
</evidence>
<dbReference type="OrthoDB" id="5621074at2"/>
<comment type="subcellular location">
    <subcellularLocation>
        <location evidence="1">Cell inner membrane</location>
    </subcellularLocation>
</comment>
<keyword evidence="4 7" id="KW-0808">Transferase</keyword>
<dbReference type="EMBL" id="MARB01000012">
    <property type="protein sequence ID" value="ODJ87437.1"/>
    <property type="molecule type" value="Genomic_DNA"/>
</dbReference>
<dbReference type="GO" id="GO:0009247">
    <property type="term" value="P:glycolipid biosynthetic process"/>
    <property type="evidence" value="ECO:0007669"/>
    <property type="project" value="UniProtKB-ARBA"/>
</dbReference>